<evidence type="ECO:0000313" key="1">
    <source>
        <dbReference type="EMBL" id="PRR77936.1"/>
    </source>
</evidence>
<sequence>MTKFIVTLKQNNPLIHFQGDQSGATIRGTEFKPKLDKFLIKNAFLGNFELYKQYLVGYKVGRTKDDFKDKEAFNYKIKFYNMKNLQSKRKQDKYKLKFDTVQVEIFSFYKNLLDIIAKNLPEFLEKNNFGSGQSKGHNGSFCINSDNEFILDGEKFYFNNVNKKEQSVKNKEHIKKKEDKLNLEGYLDPSILEKLKELRNSLE</sequence>
<organism evidence="1 2">
    <name type="scientific">Clostridium liquoris</name>
    <dbReference type="NCBI Taxonomy" id="1289519"/>
    <lineage>
        <taxon>Bacteria</taxon>
        <taxon>Bacillati</taxon>
        <taxon>Bacillota</taxon>
        <taxon>Clostridia</taxon>
        <taxon>Eubacteriales</taxon>
        <taxon>Clostridiaceae</taxon>
        <taxon>Clostridium</taxon>
    </lineage>
</organism>
<dbReference type="OrthoDB" id="957952at2"/>
<reference evidence="1 2" key="1">
    <citation type="submission" date="2018-03" db="EMBL/GenBank/DDBJ databases">
        <title>Genome sequence of Clostridium liquoris DSM 100320.</title>
        <authorList>
            <person name="Poehlein A."/>
            <person name="Daniel R."/>
        </authorList>
    </citation>
    <scope>NUCLEOTIDE SEQUENCE [LARGE SCALE GENOMIC DNA]</scope>
    <source>
        <strain evidence="1 2">DSM 100320</strain>
    </source>
</reference>
<evidence type="ECO:0008006" key="3">
    <source>
        <dbReference type="Google" id="ProtNLM"/>
    </source>
</evidence>
<accession>A0A2T0B247</accession>
<dbReference type="Proteomes" id="UP000239706">
    <property type="component" value="Unassembled WGS sequence"/>
</dbReference>
<protein>
    <recommendedName>
        <fullName evidence="3">RAMP superfamily protein</fullName>
    </recommendedName>
</protein>
<gene>
    <name evidence="1" type="ORF">CLLI_20310</name>
</gene>
<dbReference type="AlphaFoldDB" id="A0A2T0B247"/>
<name>A0A2T0B247_9CLOT</name>
<keyword evidence="2" id="KW-1185">Reference proteome</keyword>
<comment type="caution">
    <text evidence="1">The sequence shown here is derived from an EMBL/GenBank/DDBJ whole genome shotgun (WGS) entry which is preliminary data.</text>
</comment>
<dbReference type="RefSeq" id="WP_106064111.1">
    <property type="nucleotide sequence ID" value="NZ_PVXO01000054.1"/>
</dbReference>
<dbReference type="EMBL" id="PVXO01000054">
    <property type="protein sequence ID" value="PRR77936.1"/>
    <property type="molecule type" value="Genomic_DNA"/>
</dbReference>
<evidence type="ECO:0000313" key="2">
    <source>
        <dbReference type="Proteomes" id="UP000239706"/>
    </source>
</evidence>
<proteinExistence type="predicted"/>